<evidence type="ECO:0000256" key="3">
    <source>
        <dbReference type="ARBA" id="ARBA00022679"/>
    </source>
</evidence>
<feature type="transmembrane region" description="Helical" evidence="16">
    <location>
        <begin position="59"/>
        <end position="78"/>
    </location>
</feature>
<keyword evidence="18" id="KW-1185">Reference proteome</keyword>
<evidence type="ECO:0000256" key="16">
    <source>
        <dbReference type="SAM" id="Phobius"/>
    </source>
</evidence>
<feature type="transmembrane region" description="Helical" evidence="16">
    <location>
        <begin position="177"/>
        <end position="194"/>
    </location>
</feature>
<evidence type="ECO:0000256" key="9">
    <source>
        <dbReference type="ARBA" id="ARBA00032370"/>
    </source>
</evidence>
<dbReference type="PANTHER" id="PTHR30474:SF2">
    <property type="entry name" value="PEPTIDOGLYCAN GLYCOSYLTRANSFERASE FTSW-RELATED"/>
    <property type="match status" value="1"/>
</dbReference>
<feature type="transmembrane region" description="Helical" evidence="16">
    <location>
        <begin position="331"/>
        <end position="354"/>
    </location>
</feature>
<evidence type="ECO:0000256" key="7">
    <source>
        <dbReference type="ARBA" id="ARBA00022989"/>
    </source>
</evidence>
<gene>
    <name evidence="17" type="ORF">HQ43_02690</name>
</gene>
<dbReference type="RefSeq" id="WP_036789264.1">
    <property type="nucleotide sequence ID" value="NZ_JQZV01000005.1"/>
</dbReference>
<dbReference type="EMBL" id="JQZV01000005">
    <property type="protein sequence ID" value="KGN93108.1"/>
    <property type="molecule type" value="Genomic_DNA"/>
</dbReference>
<accession>A0ABR4XM56</accession>
<evidence type="ECO:0000256" key="10">
    <source>
        <dbReference type="ARBA" id="ARBA00033270"/>
    </source>
</evidence>
<reference evidence="17 18" key="1">
    <citation type="submission" date="2014-08" db="EMBL/GenBank/DDBJ databases">
        <title>Porphyromonas canoris strain:OH2762 Genome sequencing.</title>
        <authorList>
            <person name="Wallis C."/>
            <person name="Deusch O."/>
            <person name="O'Flynn C."/>
            <person name="Davis I."/>
            <person name="Jospin G."/>
            <person name="Darling A.E."/>
            <person name="Coil D.A."/>
            <person name="Alexiev A."/>
            <person name="Horsfall A."/>
            <person name="Kirkwood N."/>
            <person name="Harris S."/>
            <person name="Eisen J.A."/>
        </authorList>
    </citation>
    <scope>NUCLEOTIDE SEQUENCE [LARGE SCALE GENOMIC DNA]</scope>
    <source>
        <strain evidence="18">COT-108 OH2762</strain>
    </source>
</reference>
<evidence type="ECO:0000256" key="12">
    <source>
        <dbReference type="ARBA" id="ARBA00041185"/>
    </source>
</evidence>
<feature type="transmembrane region" description="Helical" evidence="16">
    <location>
        <begin position="293"/>
        <end position="319"/>
    </location>
</feature>
<comment type="similarity">
    <text evidence="11">Belongs to the SEDS family. FtsW subfamily.</text>
</comment>
<evidence type="ECO:0000256" key="5">
    <source>
        <dbReference type="ARBA" id="ARBA00022960"/>
    </source>
</evidence>
<keyword evidence="7 16" id="KW-1133">Transmembrane helix</keyword>
<evidence type="ECO:0000256" key="13">
    <source>
        <dbReference type="ARBA" id="ARBA00041418"/>
    </source>
</evidence>
<evidence type="ECO:0000256" key="6">
    <source>
        <dbReference type="ARBA" id="ARBA00022984"/>
    </source>
</evidence>
<protein>
    <recommendedName>
        <fullName evidence="12">Probable peptidoglycan glycosyltransferase FtsW</fullName>
        <ecNumber evidence="14">2.4.99.28</ecNumber>
    </recommendedName>
    <alternativeName>
        <fullName evidence="13">Cell division protein FtsW</fullName>
    </alternativeName>
    <alternativeName>
        <fullName evidence="10">Cell wall polymerase</fullName>
    </alternativeName>
    <alternativeName>
        <fullName evidence="9">Peptidoglycan polymerase</fullName>
    </alternativeName>
</protein>
<evidence type="ECO:0000256" key="2">
    <source>
        <dbReference type="ARBA" id="ARBA00022676"/>
    </source>
</evidence>
<feature type="transmembrane region" description="Helical" evidence="16">
    <location>
        <begin position="28"/>
        <end position="47"/>
    </location>
</feature>
<keyword evidence="4 16" id="KW-0812">Transmembrane</keyword>
<evidence type="ECO:0000256" key="15">
    <source>
        <dbReference type="ARBA" id="ARBA00049902"/>
    </source>
</evidence>
<keyword evidence="3" id="KW-0808">Transferase</keyword>
<keyword evidence="8 16" id="KW-0472">Membrane</keyword>
<evidence type="ECO:0000313" key="18">
    <source>
        <dbReference type="Proteomes" id="UP000030101"/>
    </source>
</evidence>
<evidence type="ECO:0000256" key="11">
    <source>
        <dbReference type="ARBA" id="ARBA00038053"/>
    </source>
</evidence>
<comment type="catalytic activity">
    <reaction evidence="15">
        <text>[GlcNAc-(1-&gt;4)-Mur2Ac(oyl-L-Ala-gamma-D-Glu-L-Lys-D-Ala-D-Ala)](n)-di-trans,octa-cis-undecaprenyl diphosphate + beta-D-GlcNAc-(1-&gt;4)-Mur2Ac(oyl-L-Ala-gamma-D-Glu-L-Lys-D-Ala-D-Ala)-di-trans,octa-cis-undecaprenyl diphosphate = [GlcNAc-(1-&gt;4)-Mur2Ac(oyl-L-Ala-gamma-D-Glu-L-Lys-D-Ala-D-Ala)](n+1)-di-trans,octa-cis-undecaprenyl diphosphate + di-trans,octa-cis-undecaprenyl diphosphate + H(+)</text>
        <dbReference type="Rhea" id="RHEA:23708"/>
        <dbReference type="Rhea" id="RHEA-COMP:9602"/>
        <dbReference type="Rhea" id="RHEA-COMP:9603"/>
        <dbReference type="ChEBI" id="CHEBI:15378"/>
        <dbReference type="ChEBI" id="CHEBI:58405"/>
        <dbReference type="ChEBI" id="CHEBI:60033"/>
        <dbReference type="ChEBI" id="CHEBI:78435"/>
        <dbReference type="EC" id="2.4.99.28"/>
    </reaction>
</comment>
<comment type="caution">
    <text evidence="17">The sequence shown here is derived from an EMBL/GenBank/DDBJ whole genome shotgun (WGS) entry which is preliminary data.</text>
</comment>
<organism evidence="17 18">
    <name type="scientific">Porphyromonas canoris</name>
    <dbReference type="NCBI Taxonomy" id="36875"/>
    <lineage>
        <taxon>Bacteria</taxon>
        <taxon>Pseudomonadati</taxon>
        <taxon>Bacteroidota</taxon>
        <taxon>Bacteroidia</taxon>
        <taxon>Bacteroidales</taxon>
        <taxon>Porphyromonadaceae</taxon>
        <taxon>Porphyromonas</taxon>
    </lineage>
</organism>
<name>A0ABR4XM56_9PORP</name>
<dbReference type="PANTHER" id="PTHR30474">
    <property type="entry name" value="CELL CYCLE PROTEIN"/>
    <property type="match status" value="1"/>
</dbReference>
<dbReference type="EC" id="2.4.99.28" evidence="14"/>
<dbReference type="InterPro" id="IPR001182">
    <property type="entry name" value="FtsW/RodA"/>
</dbReference>
<comment type="subcellular location">
    <subcellularLocation>
        <location evidence="1">Membrane</location>
        <topology evidence="1">Multi-pass membrane protein</topology>
    </subcellularLocation>
</comment>
<keyword evidence="6" id="KW-0573">Peptidoglycan synthesis</keyword>
<dbReference type="Proteomes" id="UP000030101">
    <property type="component" value="Unassembled WGS sequence"/>
</dbReference>
<evidence type="ECO:0000256" key="14">
    <source>
        <dbReference type="ARBA" id="ARBA00044770"/>
    </source>
</evidence>
<feature type="transmembrane region" description="Helical" evidence="16">
    <location>
        <begin position="201"/>
        <end position="221"/>
    </location>
</feature>
<keyword evidence="2" id="KW-0328">Glycosyltransferase</keyword>
<evidence type="ECO:0000256" key="4">
    <source>
        <dbReference type="ARBA" id="ARBA00022692"/>
    </source>
</evidence>
<evidence type="ECO:0000256" key="1">
    <source>
        <dbReference type="ARBA" id="ARBA00004141"/>
    </source>
</evidence>
<feature type="transmembrane region" description="Helical" evidence="16">
    <location>
        <begin position="90"/>
        <end position="109"/>
    </location>
</feature>
<evidence type="ECO:0000256" key="8">
    <source>
        <dbReference type="ARBA" id="ARBA00023136"/>
    </source>
</evidence>
<evidence type="ECO:0000313" key="17">
    <source>
        <dbReference type="EMBL" id="KGN93108.1"/>
    </source>
</evidence>
<keyword evidence="5" id="KW-0133">Cell shape</keyword>
<dbReference type="Pfam" id="PF01098">
    <property type="entry name" value="FTSW_RODA_SPOVE"/>
    <property type="match status" value="1"/>
</dbReference>
<proteinExistence type="inferred from homology"/>
<feature type="transmembrane region" description="Helical" evidence="16">
    <location>
        <begin position="366"/>
        <end position="387"/>
    </location>
</feature>
<sequence>MTTLEAKDRLPDTHLSHQKKLFAGDKTLWMIIALLMVMSLLSVYSAISNEAFAHDSSVFAPMLKHVALMIMALVVCVVFSHIPTKLWRKFALFGLILGIVLLLLTQFMGIERNGGKRWLSILGFEFQTSEVARLCLINYIAFKLSVEEYASKRTFIHIALATGAICIPIFLQNISSGLLLGMTSYILCFLGKVHKRTFIKGTIAMFAGAALLVCLLLILPMDVVNKIPGRFGTGKARIESFIGKNATEKENEDEGKDFQRIQANIAIVKGGVTGVGPGNSESRLVLPQPFSDFIFVIILEEYGLIAGLLCIALYIWLLFYIGKLASRLKLFYPKFLVIGIGIIICTQALIHMMVNVGIMPVTGQTLPFISKGGSSYLVTSIYFALILSASRELEEQQEEAIAQMSGAETPIAINTEVIPEVPITDASYYDDENTGYHKHRKS</sequence>